<dbReference type="Proteomes" id="UP000541185">
    <property type="component" value="Unassembled WGS sequence"/>
</dbReference>
<evidence type="ECO:0000259" key="2">
    <source>
        <dbReference type="SMART" id="SM00854"/>
    </source>
</evidence>
<dbReference type="EMBL" id="JABBFX010000003">
    <property type="protein sequence ID" value="NML47579.1"/>
    <property type="molecule type" value="Genomic_DNA"/>
</dbReference>
<dbReference type="InterPro" id="IPR052169">
    <property type="entry name" value="CW_Biosynth-Accessory"/>
</dbReference>
<protein>
    <submittedName>
        <fullName evidence="3">CapA family protein</fullName>
    </submittedName>
</protein>
<dbReference type="RefSeq" id="WP_169421846.1">
    <property type="nucleotide sequence ID" value="NZ_JABBFX010000003.1"/>
</dbReference>
<name>A0A848HDN0_9BURK</name>
<dbReference type="PANTHER" id="PTHR33393:SF13">
    <property type="entry name" value="PGA BIOSYNTHESIS PROTEIN CAPA"/>
    <property type="match status" value="1"/>
</dbReference>
<dbReference type="Pfam" id="PF09587">
    <property type="entry name" value="PGA_cap"/>
    <property type="match status" value="1"/>
</dbReference>
<comment type="similarity">
    <text evidence="1">Belongs to the CapA family.</text>
</comment>
<evidence type="ECO:0000313" key="4">
    <source>
        <dbReference type="Proteomes" id="UP000541185"/>
    </source>
</evidence>
<dbReference type="PANTHER" id="PTHR33393">
    <property type="entry name" value="POLYGLUTAMINE SYNTHESIS ACCESSORY PROTEIN RV0574C-RELATED"/>
    <property type="match status" value="1"/>
</dbReference>
<evidence type="ECO:0000313" key="3">
    <source>
        <dbReference type="EMBL" id="NML47579.1"/>
    </source>
</evidence>
<dbReference type="SMART" id="SM00854">
    <property type="entry name" value="PGA_cap"/>
    <property type="match status" value="1"/>
</dbReference>
<organism evidence="3 4">
    <name type="scientific">Ramlibacter agri</name>
    <dbReference type="NCBI Taxonomy" id="2728837"/>
    <lineage>
        <taxon>Bacteria</taxon>
        <taxon>Pseudomonadati</taxon>
        <taxon>Pseudomonadota</taxon>
        <taxon>Betaproteobacteria</taxon>
        <taxon>Burkholderiales</taxon>
        <taxon>Comamonadaceae</taxon>
        <taxon>Ramlibacter</taxon>
    </lineage>
</organism>
<sequence>MTQKLVLAGDTNLVGVFEPGVPFARLAEEFHAADFTFANLECCLYEPPRDAGGTATQDGYFAPPGPAGEALKLAGIQAVGIGNNVVYGDDAILSTVAGLDALGILHTGAGRNAAAARAPVILERNGLRVGFLQRTAVYWPSNHEAKRDLPGVAAMRGNTAYQLPLHKTRPGMTACNRPGLPPVIVTWIDPPYLKSFREEVAALRAQCDVLVASCHWGWKQDVLEYMTEWAHAAIDAGADIVLGHGPHYILPVEVYAGKPVFYGLGNFSFNVRGDGSKAGDWLGTFARVELEDKALKRATLQFIRHDERNLTVPRTPAQEAAGLQDLVERSAALGARLTPRGDEIEIELN</sequence>
<keyword evidence="4" id="KW-1185">Reference proteome</keyword>
<dbReference type="Gene3D" id="3.60.21.10">
    <property type="match status" value="1"/>
</dbReference>
<comment type="caution">
    <text evidence="3">The sequence shown here is derived from an EMBL/GenBank/DDBJ whole genome shotgun (WGS) entry which is preliminary data.</text>
</comment>
<feature type="domain" description="Capsule synthesis protein CapA" evidence="2">
    <location>
        <begin position="4"/>
        <end position="271"/>
    </location>
</feature>
<evidence type="ECO:0000256" key="1">
    <source>
        <dbReference type="ARBA" id="ARBA00005662"/>
    </source>
</evidence>
<reference evidence="3 4" key="1">
    <citation type="submission" date="2020-04" db="EMBL/GenBank/DDBJ databases">
        <title>Ramlibacter sp. G-1-2-2 isolated from soil.</title>
        <authorList>
            <person name="Dahal R.H."/>
        </authorList>
    </citation>
    <scope>NUCLEOTIDE SEQUENCE [LARGE SCALE GENOMIC DNA]</scope>
    <source>
        <strain evidence="3 4">G-1-2-2</strain>
    </source>
</reference>
<dbReference type="AlphaFoldDB" id="A0A848HDN0"/>
<dbReference type="SUPFAM" id="SSF56300">
    <property type="entry name" value="Metallo-dependent phosphatases"/>
    <property type="match status" value="1"/>
</dbReference>
<gene>
    <name evidence="3" type="ORF">HHL11_27770</name>
</gene>
<accession>A0A848HDN0</accession>
<dbReference type="InterPro" id="IPR029052">
    <property type="entry name" value="Metallo-depent_PP-like"/>
</dbReference>
<proteinExistence type="inferred from homology"/>
<dbReference type="InterPro" id="IPR019079">
    <property type="entry name" value="Capsule_synth_CapA"/>
</dbReference>